<proteinExistence type="predicted"/>
<accession>A0A327L0G0</accession>
<dbReference type="InterPro" id="IPR008136">
    <property type="entry name" value="CinA_C"/>
</dbReference>
<organism evidence="2 3">
    <name type="scientific">Rhodoplanes roseus</name>
    <dbReference type="NCBI Taxonomy" id="29409"/>
    <lineage>
        <taxon>Bacteria</taxon>
        <taxon>Pseudomonadati</taxon>
        <taxon>Pseudomonadota</taxon>
        <taxon>Alphaproteobacteria</taxon>
        <taxon>Hyphomicrobiales</taxon>
        <taxon>Nitrobacteraceae</taxon>
        <taxon>Rhodoplanes</taxon>
    </lineage>
</organism>
<reference evidence="2 3" key="1">
    <citation type="submission" date="2017-07" db="EMBL/GenBank/DDBJ databases">
        <title>Draft Genome Sequences of Select Purple Nonsulfur Bacteria.</title>
        <authorList>
            <person name="Lasarre B."/>
            <person name="Mckinlay J.B."/>
        </authorList>
    </citation>
    <scope>NUCLEOTIDE SEQUENCE [LARGE SCALE GENOMIC DNA]</scope>
    <source>
        <strain evidence="2 3">DSM 5909</strain>
    </source>
</reference>
<comment type="caution">
    <text evidence="2">The sequence shown here is derived from an EMBL/GenBank/DDBJ whole genome shotgun (WGS) entry which is preliminary data.</text>
</comment>
<dbReference type="InterPro" id="IPR036653">
    <property type="entry name" value="CinA-like_C"/>
</dbReference>
<dbReference type="OrthoDB" id="9801454at2"/>
<evidence type="ECO:0000313" key="2">
    <source>
        <dbReference type="EMBL" id="RAI43425.1"/>
    </source>
</evidence>
<dbReference type="EMBL" id="NPEX01000089">
    <property type="protein sequence ID" value="RAI43425.1"/>
    <property type="molecule type" value="Genomic_DNA"/>
</dbReference>
<protein>
    <recommendedName>
        <fullName evidence="1">CinA C-terminal domain-containing protein</fullName>
    </recommendedName>
</protein>
<dbReference type="NCBIfam" id="TIGR00199">
    <property type="entry name" value="PncC_domain"/>
    <property type="match status" value="1"/>
</dbReference>
<dbReference type="SUPFAM" id="SSF142433">
    <property type="entry name" value="CinA-like"/>
    <property type="match status" value="1"/>
</dbReference>
<keyword evidence="3" id="KW-1185">Reference proteome</keyword>
<feature type="domain" description="CinA C-terminal" evidence="1">
    <location>
        <begin position="17"/>
        <end position="168"/>
    </location>
</feature>
<sequence>MSEIEFTAIDEALVRRAAEVVARAHERGLTLVTAESCTGGLLAAVLSEAPGAGTQLQGGFTVYTKAQKTIALGVPEDLLRRRTAVCEDVARAMVAGALRQSCADLAISVTGVAGPACDEDDNPVGLVHLAAGRRGHPPAHRVFRFGDIGRGAIRYRTVVAALVLIDEVLSTATATEAGAA</sequence>
<dbReference type="Proteomes" id="UP000249130">
    <property type="component" value="Unassembled WGS sequence"/>
</dbReference>
<evidence type="ECO:0000313" key="3">
    <source>
        <dbReference type="Proteomes" id="UP000249130"/>
    </source>
</evidence>
<evidence type="ECO:0000259" key="1">
    <source>
        <dbReference type="Pfam" id="PF02464"/>
    </source>
</evidence>
<dbReference type="Pfam" id="PF02464">
    <property type="entry name" value="CinA"/>
    <property type="match status" value="1"/>
</dbReference>
<dbReference type="RefSeq" id="WP_111419713.1">
    <property type="nucleotide sequence ID" value="NZ_NPEX01000089.1"/>
</dbReference>
<name>A0A327L0G0_9BRAD</name>
<dbReference type="Gene3D" id="3.90.950.20">
    <property type="entry name" value="CinA-like"/>
    <property type="match status" value="1"/>
</dbReference>
<gene>
    <name evidence="2" type="ORF">CH341_14360</name>
</gene>
<dbReference type="AlphaFoldDB" id="A0A327L0G0"/>